<dbReference type="PANTHER" id="PTHR47429:SF7">
    <property type="entry name" value="GATA-FACTOR"/>
    <property type="match status" value="1"/>
</dbReference>
<evidence type="ECO:0000256" key="3">
    <source>
        <dbReference type="ARBA" id="ARBA00022991"/>
    </source>
</evidence>
<feature type="transmembrane region" description="Helical" evidence="4">
    <location>
        <begin position="213"/>
        <end position="235"/>
    </location>
</feature>
<dbReference type="PANTHER" id="PTHR47429">
    <property type="entry name" value="PROTEIN TWIN LOV 1"/>
    <property type="match status" value="1"/>
</dbReference>
<comment type="caution">
    <text evidence="6">The sequence shown here is derived from an EMBL/GenBank/DDBJ whole genome shotgun (WGS) entry which is preliminary data.</text>
</comment>
<keyword evidence="4" id="KW-0812">Transmembrane</keyword>
<keyword evidence="1" id="KW-0285">Flavoprotein</keyword>
<feature type="domain" description="PAS" evidence="5">
    <location>
        <begin position="85"/>
        <end position="181"/>
    </location>
</feature>
<keyword evidence="7" id="KW-1185">Reference proteome</keyword>
<protein>
    <recommendedName>
        <fullName evidence="5">PAS domain-containing protein</fullName>
    </recommendedName>
</protein>
<name>A0ABR4DU26_9PEZI</name>
<keyword evidence="4" id="KW-1133">Transmembrane helix</keyword>
<evidence type="ECO:0000313" key="7">
    <source>
        <dbReference type="Proteomes" id="UP001600888"/>
    </source>
</evidence>
<dbReference type="SUPFAM" id="SSF55785">
    <property type="entry name" value="PYP-like sensor domain (PAS domain)"/>
    <property type="match status" value="1"/>
</dbReference>
<keyword evidence="4" id="KW-0472">Membrane</keyword>
<dbReference type="InterPro" id="IPR000014">
    <property type="entry name" value="PAS"/>
</dbReference>
<proteinExistence type="predicted"/>
<dbReference type="EMBL" id="JBAWTH010000171">
    <property type="protein sequence ID" value="KAL2273868.1"/>
    <property type="molecule type" value="Genomic_DNA"/>
</dbReference>
<sequence>MNPWESCALEYRFTQQNGTTREAQVAQCTEKSNTSDPLIYPGLYAPSGLDVMTVLFRIFARPNPQINLGPIDCSVALLVCDLALPDAPIVYASDPFMEMTGYRMNDIRGKNCRFLQAPGGNVQPRSARKYIDQRTIKGMREAVKANKEHQTEITNFKKDGRPFVNILTIIPIQWDTQEFRYSVGRTLCLTLLFFYTVSVSVSVSSRLDKQGHLIFFGAFTAASLSFFTHGCLGSLDSVGKIKATKEFSGHICFEAVRHHSTAAFKEFFMGC</sequence>
<organism evidence="6 7">
    <name type="scientific">Diaporthe vaccinii</name>
    <dbReference type="NCBI Taxonomy" id="105482"/>
    <lineage>
        <taxon>Eukaryota</taxon>
        <taxon>Fungi</taxon>
        <taxon>Dikarya</taxon>
        <taxon>Ascomycota</taxon>
        <taxon>Pezizomycotina</taxon>
        <taxon>Sordariomycetes</taxon>
        <taxon>Sordariomycetidae</taxon>
        <taxon>Diaporthales</taxon>
        <taxon>Diaporthaceae</taxon>
        <taxon>Diaporthe</taxon>
        <taxon>Diaporthe eres species complex</taxon>
    </lineage>
</organism>
<keyword evidence="3" id="KW-0157">Chromophore</keyword>
<evidence type="ECO:0000256" key="2">
    <source>
        <dbReference type="ARBA" id="ARBA00022643"/>
    </source>
</evidence>
<dbReference type="Pfam" id="PF13426">
    <property type="entry name" value="PAS_9"/>
    <property type="match status" value="1"/>
</dbReference>
<reference evidence="6 7" key="1">
    <citation type="submission" date="2024-03" db="EMBL/GenBank/DDBJ databases">
        <title>A high-quality draft genome sequence of Diaporthe vaccinii, a causative agent of upright dieback and viscid rot disease in cranberry plants.</title>
        <authorList>
            <person name="Sarrasin M."/>
            <person name="Lang B.F."/>
            <person name="Burger G."/>
        </authorList>
    </citation>
    <scope>NUCLEOTIDE SEQUENCE [LARGE SCALE GENOMIC DNA]</scope>
    <source>
        <strain evidence="6 7">IS7</strain>
    </source>
</reference>
<accession>A0ABR4DU26</accession>
<evidence type="ECO:0000256" key="1">
    <source>
        <dbReference type="ARBA" id="ARBA00022630"/>
    </source>
</evidence>
<dbReference type="InterPro" id="IPR035965">
    <property type="entry name" value="PAS-like_dom_sf"/>
</dbReference>
<evidence type="ECO:0000313" key="6">
    <source>
        <dbReference type="EMBL" id="KAL2273868.1"/>
    </source>
</evidence>
<dbReference type="Gene3D" id="3.30.450.20">
    <property type="entry name" value="PAS domain"/>
    <property type="match status" value="1"/>
</dbReference>
<gene>
    <name evidence="6" type="ORF">FJTKL_04047</name>
</gene>
<dbReference type="Proteomes" id="UP001600888">
    <property type="component" value="Unassembled WGS sequence"/>
</dbReference>
<evidence type="ECO:0000259" key="5">
    <source>
        <dbReference type="Pfam" id="PF13426"/>
    </source>
</evidence>
<evidence type="ECO:0000256" key="4">
    <source>
        <dbReference type="SAM" id="Phobius"/>
    </source>
</evidence>
<keyword evidence="2" id="KW-0288">FMN</keyword>
<feature type="transmembrane region" description="Helical" evidence="4">
    <location>
        <begin position="187"/>
        <end position="207"/>
    </location>
</feature>